<evidence type="ECO:0000256" key="1">
    <source>
        <dbReference type="ARBA" id="ARBA00001007"/>
    </source>
</evidence>
<dbReference type="Proteomes" id="UP001055336">
    <property type="component" value="Chromosome"/>
</dbReference>
<comment type="pathway">
    <text evidence="4">Lipid metabolism.</text>
</comment>
<name>A0ABY3VVF5_9MYCO</name>
<dbReference type="SUPFAM" id="SSF54197">
    <property type="entry name" value="HIT-like"/>
    <property type="match status" value="1"/>
</dbReference>
<evidence type="ECO:0000256" key="2">
    <source>
        <dbReference type="ARBA" id="ARBA00004162"/>
    </source>
</evidence>
<dbReference type="Gene3D" id="3.30.428.30">
    <property type="entry name" value="HIT family - CDH-like"/>
    <property type="match status" value="1"/>
</dbReference>
<keyword evidence="9" id="KW-0812">Transmembrane</keyword>
<evidence type="ECO:0000256" key="3">
    <source>
        <dbReference type="ARBA" id="ARBA00004927"/>
    </source>
</evidence>
<evidence type="ECO:0000256" key="8">
    <source>
        <dbReference type="ARBA" id="ARBA00022516"/>
    </source>
</evidence>
<keyword evidence="15" id="KW-1208">Phospholipid metabolism</keyword>
<evidence type="ECO:0000256" key="12">
    <source>
        <dbReference type="ARBA" id="ARBA00023098"/>
    </source>
</evidence>
<dbReference type="RefSeq" id="WP_240263766.1">
    <property type="nucleotide sequence ID" value="NZ_CP092488.2"/>
</dbReference>
<evidence type="ECO:0000256" key="16">
    <source>
        <dbReference type="ARBA" id="ARBA00032888"/>
    </source>
</evidence>
<evidence type="ECO:0000256" key="11">
    <source>
        <dbReference type="ARBA" id="ARBA00022989"/>
    </source>
</evidence>
<comment type="subcellular location">
    <subcellularLocation>
        <location evidence="2">Cell membrane</location>
        <topology evidence="2">Single-pass membrane protein</topology>
    </subcellularLocation>
</comment>
<evidence type="ECO:0000313" key="19">
    <source>
        <dbReference type="Proteomes" id="UP001055336"/>
    </source>
</evidence>
<evidence type="ECO:0000256" key="5">
    <source>
        <dbReference type="ARBA" id="ARBA00006435"/>
    </source>
</evidence>
<evidence type="ECO:0000256" key="17">
    <source>
        <dbReference type="ARBA" id="ARBA00032892"/>
    </source>
</evidence>
<evidence type="ECO:0000256" key="9">
    <source>
        <dbReference type="ARBA" id="ARBA00022692"/>
    </source>
</evidence>
<evidence type="ECO:0000256" key="10">
    <source>
        <dbReference type="ARBA" id="ARBA00022801"/>
    </source>
</evidence>
<evidence type="ECO:0000256" key="6">
    <source>
        <dbReference type="ARBA" id="ARBA00012375"/>
    </source>
</evidence>
<sequence>MIWDGVKAASPSDFKGNVDVVFPTGEPSRGYALHNGKPVGTANPYDFLLVPTIRETGIECSNLVNDNPPEYFNDAYNYVASAPKGLPKGTDWALGIESGDPGARSFNQLHIHVSRLRTDTRNSLNKVAKSCGANESQWLQSKIVVNTERGDRTFRCWNAGVMTHNFFGKLNDNIVKPLKVSMSNESLLITANPAGGFFVLSSDHVGPDLNKHGVNNIEGLLNKG</sequence>
<accession>A0ABY3VVF5</accession>
<keyword evidence="14" id="KW-0594">Phospholipid biosynthesis</keyword>
<gene>
    <name evidence="18" type="ORF">MKK62_12915</name>
</gene>
<comment type="similarity">
    <text evidence="5">Belongs to the Cdh family.</text>
</comment>
<keyword evidence="10" id="KW-0378">Hydrolase</keyword>
<protein>
    <recommendedName>
        <fullName evidence="6">CDP-diacylglycerol diphosphatase</fullName>
        <ecNumber evidence="6">3.6.1.26</ecNumber>
    </recommendedName>
    <alternativeName>
        <fullName evidence="16">CDP-diacylglycerol phosphatidylhydrolase</fullName>
    </alternativeName>
    <alternativeName>
        <fullName evidence="17">CDP-diglyceride hydrolase</fullName>
    </alternativeName>
</protein>
<comment type="pathway">
    <text evidence="3">Phospholipid metabolism; CDP-diacylglycerol degradation; phosphatidate from CDP-diacylglycerol: step 1/1.</text>
</comment>
<keyword evidence="13" id="KW-0472">Membrane</keyword>
<dbReference type="EC" id="3.6.1.26" evidence="6"/>
<organism evidence="18 19">
    <name type="scientific">Mycobacterium paraterrae</name>
    <dbReference type="NCBI Taxonomy" id="577492"/>
    <lineage>
        <taxon>Bacteria</taxon>
        <taxon>Bacillati</taxon>
        <taxon>Actinomycetota</taxon>
        <taxon>Actinomycetes</taxon>
        <taxon>Mycobacteriales</taxon>
        <taxon>Mycobacteriaceae</taxon>
        <taxon>Mycobacterium</taxon>
    </lineage>
</organism>
<proteinExistence type="inferred from homology"/>
<dbReference type="EMBL" id="CP092488">
    <property type="protein sequence ID" value="UMB72039.1"/>
    <property type="molecule type" value="Genomic_DNA"/>
</dbReference>
<keyword evidence="19" id="KW-1185">Reference proteome</keyword>
<evidence type="ECO:0000256" key="14">
    <source>
        <dbReference type="ARBA" id="ARBA00023209"/>
    </source>
</evidence>
<keyword evidence="8" id="KW-0444">Lipid biosynthesis</keyword>
<evidence type="ECO:0000256" key="13">
    <source>
        <dbReference type="ARBA" id="ARBA00023136"/>
    </source>
</evidence>
<keyword evidence="7" id="KW-1003">Cell membrane</keyword>
<comment type="catalytic activity">
    <reaction evidence="1">
        <text>a CDP-1,2-diacyl-sn-glycerol + H2O = a 1,2-diacyl-sn-glycero-3-phosphate + CMP + 2 H(+)</text>
        <dbReference type="Rhea" id="RHEA:15221"/>
        <dbReference type="ChEBI" id="CHEBI:15377"/>
        <dbReference type="ChEBI" id="CHEBI:15378"/>
        <dbReference type="ChEBI" id="CHEBI:58332"/>
        <dbReference type="ChEBI" id="CHEBI:58608"/>
        <dbReference type="ChEBI" id="CHEBI:60377"/>
        <dbReference type="EC" id="3.6.1.26"/>
    </reaction>
</comment>
<keyword evidence="12" id="KW-0443">Lipid metabolism</keyword>
<reference evidence="18" key="1">
    <citation type="submission" date="2022-08" db="EMBL/GenBank/DDBJ databases">
        <title>Whole genome sequencing of non-tuberculosis mycobacteria type-strains.</title>
        <authorList>
            <person name="Igarashi Y."/>
            <person name="Osugi A."/>
            <person name="Mitarai S."/>
        </authorList>
    </citation>
    <scope>NUCLEOTIDE SEQUENCE</scope>
    <source>
        <strain evidence="18">DSM 45127</strain>
    </source>
</reference>
<evidence type="ECO:0000256" key="7">
    <source>
        <dbReference type="ARBA" id="ARBA00022475"/>
    </source>
</evidence>
<evidence type="ECO:0000256" key="15">
    <source>
        <dbReference type="ARBA" id="ARBA00023264"/>
    </source>
</evidence>
<keyword evidence="11" id="KW-1133">Transmembrane helix</keyword>
<dbReference type="InterPro" id="IPR036265">
    <property type="entry name" value="HIT-like_sf"/>
</dbReference>
<dbReference type="Pfam" id="PF02611">
    <property type="entry name" value="CDH"/>
    <property type="match status" value="1"/>
</dbReference>
<evidence type="ECO:0000256" key="4">
    <source>
        <dbReference type="ARBA" id="ARBA00005189"/>
    </source>
</evidence>
<evidence type="ECO:0000313" key="18">
    <source>
        <dbReference type="EMBL" id="UMB72039.1"/>
    </source>
</evidence>
<dbReference type="InterPro" id="IPR003763">
    <property type="entry name" value="CDP-diacylglyc_Pase"/>
</dbReference>